<comment type="caution">
    <text evidence="2">The sequence shown here is derived from an EMBL/GenBank/DDBJ whole genome shotgun (WGS) entry which is preliminary data.</text>
</comment>
<protein>
    <submittedName>
        <fullName evidence="2">Uncharacterized protein</fullName>
    </submittedName>
</protein>
<dbReference type="EMBL" id="BART01007862">
    <property type="protein sequence ID" value="GAG64783.1"/>
    <property type="molecule type" value="Genomic_DNA"/>
</dbReference>
<reference evidence="2" key="1">
    <citation type="journal article" date="2014" name="Front. Microbiol.">
        <title>High frequency of phylogenetically diverse reductive dehalogenase-homologous genes in deep subseafloor sedimentary metagenomes.</title>
        <authorList>
            <person name="Kawai M."/>
            <person name="Futagami T."/>
            <person name="Toyoda A."/>
            <person name="Takaki Y."/>
            <person name="Nishi S."/>
            <person name="Hori S."/>
            <person name="Arai W."/>
            <person name="Tsubouchi T."/>
            <person name="Morono Y."/>
            <person name="Uchiyama I."/>
            <person name="Ito T."/>
            <person name="Fujiyama A."/>
            <person name="Inagaki F."/>
            <person name="Takami H."/>
        </authorList>
    </citation>
    <scope>NUCLEOTIDE SEQUENCE</scope>
    <source>
        <strain evidence="2">Expedition CK06-06</strain>
    </source>
</reference>
<evidence type="ECO:0000256" key="1">
    <source>
        <dbReference type="SAM" id="Phobius"/>
    </source>
</evidence>
<name>X0ZWC7_9ZZZZ</name>
<keyword evidence="1" id="KW-0812">Transmembrane</keyword>
<gene>
    <name evidence="2" type="ORF">S01H4_17803</name>
</gene>
<organism evidence="2">
    <name type="scientific">marine sediment metagenome</name>
    <dbReference type="NCBI Taxonomy" id="412755"/>
    <lineage>
        <taxon>unclassified sequences</taxon>
        <taxon>metagenomes</taxon>
        <taxon>ecological metagenomes</taxon>
    </lineage>
</organism>
<accession>X0ZWC7</accession>
<feature type="non-terminal residue" evidence="2">
    <location>
        <position position="371"/>
    </location>
</feature>
<proteinExistence type="predicted"/>
<keyword evidence="1" id="KW-0472">Membrane</keyword>
<feature type="transmembrane region" description="Helical" evidence="1">
    <location>
        <begin position="333"/>
        <end position="356"/>
    </location>
</feature>
<evidence type="ECO:0000313" key="2">
    <source>
        <dbReference type="EMBL" id="GAG64783.1"/>
    </source>
</evidence>
<dbReference type="AlphaFoldDB" id="X0ZWC7"/>
<keyword evidence="1" id="KW-1133">Transmembrane helix</keyword>
<sequence>MHDYDDSLNLITETSQRFGELMNLTFSYYNNDTLSPLKDATFTYEWLNLDPVQFYADPINEGYYTATIDTSLAEIWGIRSIIINAQLENHTTQTLLTSISIMKRLTSLNNKTDLVYISSKVWVQKAVNFTFSYKDILSDSMVGGLEVASFTWQELYENGTIISGRDGSGTLMQNMDNTYTLDFKTELKPIGYYFLYVTLHKENYESKSALISLELILREFDADIDIENLAGNQVDVVQGSDVNLEISLIDLTRGNIPLENVSVYLSIGGNEYPFIESSPGTYSLVFETEHIEAFFAPNLLAGIIYLNIENFTSQQVGININVQMEEIFPGVSAFYFILISAAIIGVVGSLITYRVVQQARIPKFVKKVRKV</sequence>